<dbReference type="KEGG" id="msto:MSTO_38150"/>
<evidence type="ECO:0000259" key="3">
    <source>
        <dbReference type="Pfam" id="PF08044"/>
    </source>
</evidence>
<protein>
    <recommendedName>
        <fullName evidence="3">DUF1707 domain-containing protein</fullName>
    </recommendedName>
</protein>
<dbReference type="PANTHER" id="PTHR40763">
    <property type="entry name" value="MEMBRANE PROTEIN-RELATED"/>
    <property type="match status" value="1"/>
</dbReference>
<feature type="domain" description="DUF1707" evidence="3">
    <location>
        <begin position="9"/>
        <end position="61"/>
    </location>
</feature>
<dbReference type="PANTHER" id="PTHR40763:SF4">
    <property type="entry name" value="DUF1707 DOMAIN-CONTAINING PROTEIN"/>
    <property type="match status" value="1"/>
</dbReference>
<evidence type="ECO:0000256" key="2">
    <source>
        <dbReference type="SAM" id="Phobius"/>
    </source>
</evidence>
<dbReference type="Proteomes" id="UP000467130">
    <property type="component" value="Chromosome"/>
</dbReference>
<gene>
    <name evidence="4" type="ORF">MSTO_38150</name>
</gene>
<dbReference type="EMBL" id="AP022587">
    <property type="protein sequence ID" value="BBY23610.1"/>
    <property type="molecule type" value="Genomic_DNA"/>
</dbReference>
<reference evidence="4 5" key="1">
    <citation type="journal article" date="2019" name="Emerg. Microbes Infect.">
        <title>Comprehensive subspecies identification of 175 nontuberculous mycobacteria species based on 7547 genomic profiles.</title>
        <authorList>
            <person name="Matsumoto Y."/>
            <person name="Kinjo T."/>
            <person name="Motooka D."/>
            <person name="Nabeya D."/>
            <person name="Jung N."/>
            <person name="Uechi K."/>
            <person name="Horii T."/>
            <person name="Iida T."/>
            <person name="Fujita J."/>
            <person name="Nakamura S."/>
        </authorList>
    </citation>
    <scope>NUCLEOTIDE SEQUENCE [LARGE SCALE GENOMIC DNA]</scope>
    <source>
        <strain evidence="4 5">JCM 17783</strain>
    </source>
</reference>
<dbReference type="Pfam" id="PF08044">
    <property type="entry name" value="DUF1707"/>
    <property type="match status" value="1"/>
</dbReference>
<evidence type="ECO:0000313" key="5">
    <source>
        <dbReference type="Proteomes" id="UP000467130"/>
    </source>
</evidence>
<keyword evidence="2" id="KW-0472">Membrane</keyword>
<feature type="region of interest" description="Disordered" evidence="1">
    <location>
        <begin position="107"/>
        <end position="139"/>
    </location>
</feature>
<proteinExistence type="predicted"/>
<dbReference type="InterPro" id="IPR012551">
    <property type="entry name" value="DUF1707_SHOCT-like"/>
</dbReference>
<keyword evidence="2" id="KW-0812">Transmembrane</keyword>
<evidence type="ECO:0000313" key="4">
    <source>
        <dbReference type="EMBL" id="BBY23610.1"/>
    </source>
</evidence>
<keyword evidence="5" id="KW-1185">Reference proteome</keyword>
<feature type="transmembrane region" description="Helical" evidence="2">
    <location>
        <begin position="80"/>
        <end position="102"/>
    </location>
</feature>
<keyword evidence="2" id="KW-1133">Transmembrane helix</keyword>
<dbReference type="AlphaFoldDB" id="A0A7I7QBB9"/>
<accession>A0A7I7QBB9</accession>
<evidence type="ECO:0000256" key="1">
    <source>
        <dbReference type="SAM" id="MobiDB-lite"/>
    </source>
</evidence>
<organism evidence="4 5">
    <name type="scientific">Mycobacterium stomatepiae</name>
    <dbReference type="NCBI Taxonomy" id="470076"/>
    <lineage>
        <taxon>Bacteria</taxon>
        <taxon>Bacillati</taxon>
        <taxon>Actinomycetota</taxon>
        <taxon>Actinomycetes</taxon>
        <taxon>Mycobacteriales</taxon>
        <taxon>Mycobacteriaceae</taxon>
        <taxon>Mycobacterium</taxon>
        <taxon>Mycobacterium simiae complex</taxon>
    </lineage>
</organism>
<sequence length="283" mass="29614">MFAVVSDNLRATDDDRNNTCEALDAALGDGQLSTEEHRERVSAATKATTLGELQSLVSDLQVHPLPVSAPGAPSSTRIRALWIVVTAALTLTLLGAGIAWTFQRGASSPSAVNPAPAPSSTADSTGSAATSSTSTPPTPLLTFSGVTGVLAQMRTQFGDTLGYQLNIYQEQVVVIRPDTANAHKIVTWVYRDGSWMSLGPTPSPLPGSAVGDLGKFDVQAVLGVVQQAPQSLRIYDANRIFLTIESHKDGSLGLRIHVSDGSLSGSIALDTDGRVTQISPPAR</sequence>
<feature type="compositionally biased region" description="Low complexity" evidence="1">
    <location>
        <begin position="107"/>
        <end position="135"/>
    </location>
</feature>
<name>A0A7I7QBB9_9MYCO</name>